<dbReference type="Pfam" id="PF05016">
    <property type="entry name" value="ParE_toxin"/>
    <property type="match status" value="1"/>
</dbReference>
<dbReference type="EMBL" id="JABCAG010000046">
    <property type="protein sequence ID" value="NMP59354.1"/>
    <property type="molecule type" value="Genomic_DNA"/>
</dbReference>
<reference evidence="3 4" key="1">
    <citation type="submission" date="2020-04" db="EMBL/GenBank/DDBJ databases">
        <authorList>
            <person name="Abaymova A."/>
            <person name="Teymurazov M."/>
            <person name="Tazyna O."/>
            <person name="Chatushin Y."/>
            <person name="Svetoch E."/>
            <person name="Pereligyn V."/>
            <person name="Pohylenko V."/>
            <person name="Platonov M."/>
            <person name="Kartsev N."/>
            <person name="Skryabin Y."/>
            <person name="Sizova A."/>
            <person name="Solomentsev V."/>
            <person name="Kislichkina A."/>
            <person name="Bogun A."/>
        </authorList>
    </citation>
    <scope>NUCLEOTIDE SEQUENCE [LARGE SCALE GENOMIC DNA]</scope>
    <source>
        <strain evidence="4">SCPM-O-B-8398 (E28)</strain>
    </source>
</reference>
<protein>
    <submittedName>
        <fullName evidence="3">Type II toxin-antitoxin system RelE/ParE family toxin</fullName>
    </submittedName>
</protein>
<dbReference type="Gene3D" id="3.30.2310.20">
    <property type="entry name" value="RelE-like"/>
    <property type="match status" value="1"/>
</dbReference>
<dbReference type="InterPro" id="IPR035093">
    <property type="entry name" value="RelE/ParE_toxin_dom_sf"/>
</dbReference>
<name>A0A848MWV5_ENTMU</name>
<dbReference type="InterPro" id="IPR007712">
    <property type="entry name" value="RelE/ParE_toxin"/>
</dbReference>
<comment type="caution">
    <text evidence="3">The sequence shown here is derived from an EMBL/GenBank/DDBJ whole genome shotgun (WGS) entry which is preliminary data.</text>
</comment>
<keyword evidence="2" id="KW-1277">Toxin-antitoxin system</keyword>
<dbReference type="RefSeq" id="WP_169058996.1">
    <property type="nucleotide sequence ID" value="NZ_JABCAG010000046.1"/>
</dbReference>
<evidence type="ECO:0000313" key="3">
    <source>
        <dbReference type="EMBL" id="NMP59354.1"/>
    </source>
</evidence>
<dbReference type="PANTHER" id="PTHR35601">
    <property type="entry name" value="TOXIN RELE"/>
    <property type="match status" value="1"/>
</dbReference>
<comment type="similarity">
    <text evidence="1">Belongs to the RelE toxin family.</text>
</comment>
<proteinExistence type="inferred from homology"/>
<gene>
    <name evidence="3" type="ORF">HI921_12920</name>
</gene>
<evidence type="ECO:0000256" key="2">
    <source>
        <dbReference type="ARBA" id="ARBA00022649"/>
    </source>
</evidence>
<organism evidence="3 4">
    <name type="scientific">Enterococcus mundtii</name>
    <dbReference type="NCBI Taxonomy" id="53346"/>
    <lineage>
        <taxon>Bacteria</taxon>
        <taxon>Bacillati</taxon>
        <taxon>Bacillota</taxon>
        <taxon>Bacilli</taxon>
        <taxon>Lactobacillales</taxon>
        <taxon>Enterococcaceae</taxon>
        <taxon>Enterococcus</taxon>
    </lineage>
</organism>
<evidence type="ECO:0000313" key="4">
    <source>
        <dbReference type="Proteomes" id="UP000557857"/>
    </source>
</evidence>
<dbReference type="PANTHER" id="PTHR35601:SF1">
    <property type="entry name" value="TOXIN RELE"/>
    <property type="match status" value="1"/>
</dbReference>
<sequence length="88" mass="10320">MGYNVRIEKSAEKTLRKMDRFQARVIVDWIEKNLVNCSDPFQQGKGLTADKSGFWRYRVGAYRIIADISQEDITILIVKIGHRKEIYK</sequence>
<dbReference type="SUPFAM" id="SSF143011">
    <property type="entry name" value="RelE-like"/>
    <property type="match status" value="1"/>
</dbReference>
<evidence type="ECO:0000256" key="1">
    <source>
        <dbReference type="ARBA" id="ARBA00006226"/>
    </source>
</evidence>
<dbReference type="AlphaFoldDB" id="A0A848MWV5"/>
<accession>A0A848MWV5</accession>
<dbReference type="Proteomes" id="UP000557857">
    <property type="component" value="Unassembled WGS sequence"/>
</dbReference>